<dbReference type="InterPro" id="IPR010982">
    <property type="entry name" value="Lambda_DNA-bd_dom_sf"/>
</dbReference>
<feature type="domain" description="HTH cro/C1-type" evidence="2">
    <location>
        <begin position="9"/>
        <end position="63"/>
    </location>
</feature>
<dbReference type="SMART" id="SM00530">
    <property type="entry name" value="HTH_XRE"/>
    <property type="match status" value="1"/>
</dbReference>
<dbReference type="AlphaFoldDB" id="A0AAE3AFH9"/>
<keyword evidence="1" id="KW-0238">DNA-binding</keyword>
<dbReference type="PANTHER" id="PTHR46558:SF11">
    <property type="entry name" value="HTH-TYPE TRANSCRIPTIONAL REGULATOR XRE"/>
    <property type="match status" value="1"/>
</dbReference>
<dbReference type="Proteomes" id="UP001199424">
    <property type="component" value="Unassembled WGS sequence"/>
</dbReference>
<name>A0AAE3AFH9_9FIRM</name>
<keyword evidence="4" id="KW-1185">Reference proteome</keyword>
<protein>
    <submittedName>
        <fullName evidence="3">Helix-turn-helix domain-containing protein</fullName>
    </submittedName>
</protein>
<sequence>MNSDFPRILTLLRKEQGISQKKAAADLGISQALLSHYEKGIRECGLDFIVRTADYYGVSCDYLLGKTPHRQGEKLHVPETEEEDTHDGLPNVSRKIISNSLHIVFGILKKINSKSLTKEITLYLSGAVYNAFRMLYTANPKNPSALFETKDGLSEALTDGRMQLARAKSRVMLLGEKVSDDEAVKKDDLPQLSGEMLSAEYPDWAPSLFALIENTENEHKEN</sequence>
<dbReference type="CDD" id="cd00093">
    <property type="entry name" value="HTH_XRE"/>
    <property type="match status" value="1"/>
</dbReference>
<evidence type="ECO:0000256" key="1">
    <source>
        <dbReference type="ARBA" id="ARBA00023125"/>
    </source>
</evidence>
<accession>A0AAE3AFH9</accession>
<evidence type="ECO:0000313" key="4">
    <source>
        <dbReference type="Proteomes" id="UP001199424"/>
    </source>
</evidence>
<proteinExistence type="predicted"/>
<evidence type="ECO:0000259" key="2">
    <source>
        <dbReference type="PROSITE" id="PS50943"/>
    </source>
</evidence>
<dbReference type="GO" id="GO:0003677">
    <property type="term" value="F:DNA binding"/>
    <property type="evidence" value="ECO:0007669"/>
    <property type="project" value="UniProtKB-KW"/>
</dbReference>
<evidence type="ECO:0000313" key="3">
    <source>
        <dbReference type="EMBL" id="MCC2135839.1"/>
    </source>
</evidence>
<dbReference type="RefSeq" id="WP_176820244.1">
    <property type="nucleotide sequence ID" value="NZ_JAJEQC010000001.1"/>
</dbReference>
<reference evidence="3" key="1">
    <citation type="submission" date="2021-10" db="EMBL/GenBank/DDBJ databases">
        <title>Anaerobic single-cell dispensing facilitates the cultivation of human gut bacteria.</title>
        <authorList>
            <person name="Afrizal A."/>
        </authorList>
    </citation>
    <scope>NUCLEOTIDE SEQUENCE</scope>
    <source>
        <strain evidence="3">CLA-AA-H250</strain>
    </source>
</reference>
<dbReference type="Gene3D" id="1.10.260.40">
    <property type="entry name" value="lambda repressor-like DNA-binding domains"/>
    <property type="match status" value="1"/>
</dbReference>
<dbReference type="Pfam" id="PF01381">
    <property type="entry name" value="HTH_3"/>
    <property type="match status" value="1"/>
</dbReference>
<gene>
    <name evidence="3" type="ORF">LKD31_02250</name>
</gene>
<dbReference type="EMBL" id="JAJEQC010000001">
    <property type="protein sequence ID" value="MCC2135839.1"/>
    <property type="molecule type" value="Genomic_DNA"/>
</dbReference>
<dbReference type="InterPro" id="IPR001387">
    <property type="entry name" value="Cro/C1-type_HTH"/>
</dbReference>
<comment type="caution">
    <text evidence="3">The sequence shown here is derived from an EMBL/GenBank/DDBJ whole genome shotgun (WGS) entry which is preliminary data.</text>
</comment>
<dbReference type="PROSITE" id="PS50943">
    <property type="entry name" value="HTH_CROC1"/>
    <property type="match status" value="1"/>
</dbReference>
<organism evidence="3 4">
    <name type="scientific">Hominenteromicrobium mulieris</name>
    <dbReference type="NCBI Taxonomy" id="2885357"/>
    <lineage>
        <taxon>Bacteria</taxon>
        <taxon>Bacillati</taxon>
        <taxon>Bacillota</taxon>
        <taxon>Clostridia</taxon>
        <taxon>Eubacteriales</taxon>
        <taxon>Oscillospiraceae</taxon>
        <taxon>Hominenteromicrobium</taxon>
    </lineage>
</organism>
<dbReference type="SUPFAM" id="SSF47413">
    <property type="entry name" value="lambda repressor-like DNA-binding domains"/>
    <property type="match status" value="1"/>
</dbReference>
<dbReference type="PANTHER" id="PTHR46558">
    <property type="entry name" value="TRACRIPTIONAL REGULATORY PROTEIN-RELATED-RELATED"/>
    <property type="match status" value="1"/>
</dbReference>